<dbReference type="HOGENOM" id="CLU_2962609_0_0_1"/>
<name>A0A0C3L6Z9_9AGAM</name>
<evidence type="ECO:0000256" key="4">
    <source>
        <dbReference type="ARBA" id="ARBA00022723"/>
    </source>
</evidence>
<keyword evidence="5" id="KW-0560">Oxidoreductase</keyword>
<evidence type="ECO:0000256" key="2">
    <source>
        <dbReference type="ARBA" id="ARBA00010617"/>
    </source>
</evidence>
<keyword evidence="3" id="KW-0349">Heme</keyword>
<dbReference type="Proteomes" id="UP000054248">
    <property type="component" value="Unassembled WGS sequence"/>
</dbReference>
<accession>A0A0C3L6Z9</accession>
<dbReference type="InterPro" id="IPR050364">
    <property type="entry name" value="Cytochrome_P450_fung"/>
</dbReference>
<proteinExistence type="inferred from homology"/>
<dbReference type="AlphaFoldDB" id="A0A0C3L6Z9"/>
<evidence type="ECO:0000256" key="1">
    <source>
        <dbReference type="ARBA" id="ARBA00001971"/>
    </source>
</evidence>
<evidence type="ECO:0008006" key="10">
    <source>
        <dbReference type="Google" id="ProtNLM"/>
    </source>
</evidence>
<comment type="similarity">
    <text evidence="2">Belongs to the cytochrome P450 family.</text>
</comment>
<gene>
    <name evidence="8" type="ORF">M407DRAFT_70181</name>
</gene>
<reference evidence="8 9" key="1">
    <citation type="submission" date="2014-04" db="EMBL/GenBank/DDBJ databases">
        <authorList>
            <consortium name="DOE Joint Genome Institute"/>
            <person name="Kuo A."/>
            <person name="Girlanda M."/>
            <person name="Perotto S."/>
            <person name="Kohler A."/>
            <person name="Nagy L.G."/>
            <person name="Floudas D."/>
            <person name="Copeland A."/>
            <person name="Barry K.W."/>
            <person name="Cichocki N."/>
            <person name="Veneault-Fourrey C."/>
            <person name="LaButti K."/>
            <person name="Lindquist E.A."/>
            <person name="Lipzen A."/>
            <person name="Lundell T."/>
            <person name="Morin E."/>
            <person name="Murat C."/>
            <person name="Sun H."/>
            <person name="Tunlid A."/>
            <person name="Henrissat B."/>
            <person name="Grigoriev I.V."/>
            <person name="Hibbett D.S."/>
            <person name="Martin F."/>
            <person name="Nordberg H.P."/>
            <person name="Cantor M.N."/>
            <person name="Hua S.X."/>
        </authorList>
    </citation>
    <scope>NUCLEOTIDE SEQUENCE [LARGE SCALE GENOMIC DNA]</scope>
    <source>
        <strain evidence="8 9">MUT 4182</strain>
    </source>
</reference>
<evidence type="ECO:0000313" key="9">
    <source>
        <dbReference type="Proteomes" id="UP000054248"/>
    </source>
</evidence>
<dbReference type="PANTHER" id="PTHR46300:SF1">
    <property type="entry name" value="P450, PUTATIVE (EUROFUNG)-RELATED"/>
    <property type="match status" value="1"/>
</dbReference>
<dbReference type="OrthoDB" id="2789670at2759"/>
<evidence type="ECO:0000256" key="6">
    <source>
        <dbReference type="ARBA" id="ARBA00023004"/>
    </source>
</evidence>
<evidence type="ECO:0000256" key="5">
    <source>
        <dbReference type="ARBA" id="ARBA00023002"/>
    </source>
</evidence>
<comment type="cofactor">
    <cofactor evidence="1">
        <name>heme</name>
        <dbReference type="ChEBI" id="CHEBI:30413"/>
    </cofactor>
</comment>
<protein>
    <recommendedName>
        <fullName evidence="10">Cytochrome P450</fullName>
    </recommendedName>
</protein>
<dbReference type="Gene3D" id="1.10.630.10">
    <property type="entry name" value="Cytochrome P450"/>
    <property type="match status" value="1"/>
</dbReference>
<keyword evidence="6" id="KW-0408">Iron</keyword>
<keyword evidence="4" id="KW-0479">Metal-binding</keyword>
<dbReference type="STRING" id="1051891.A0A0C3L6Z9"/>
<sequence length="59" mass="6630">MALNFADFGEKYGPATFLRLPGSNLLIINSYDVAYELLDKRGTLYADRPRMVMMGELIG</sequence>
<evidence type="ECO:0000313" key="8">
    <source>
        <dbReference type="EMBL" id="KIO29638.1"/>
    </source>
</evidence>
<dbReference type="EMBL" id="KN822980">
    <property type="protein sequence ID" value="KIO29638.1"/>
    <property type="molecule type" value="Genomic_DNA"/>
</dbReference>
<evidence type="ECO:0000256" key="3">
    <source>
        <dbReference type="ARBA" id="ARBA00022617"/>
    </source>
</evidence>
<dbReference type="SUPFAM" id="SSF48264">
    <property type="entry name" value="Cytochrome P450"/>
    <property type="match status" value="1"/>
</dbReference>
<keyword evidence="7" id="KW-0503">Monooxygenase</keyword>
<dbReference type="InterPro" id="IPR036396">
    <property type="entry name" value="Cyt_P450_sf"/>
</dbReference>
<dbReference type="GO" id="GO:0005506">
    <property type="term" value="F:iron ion binding"/>
    <property type="evidence" value="ECO:0007669"/>
    <property type="project" value="InterPro"/>
</dbReference>
<dbReference type="GO" id="GO:0016705">
    <property type="term" value="F:oxidoreductase activity, acting on paired donors, with incorporation or reduction of molecular oxygen"/>
    <property type="evidence" value="ECO:0007669"/>
    <property type="project" value="InterPro"/>
</dbReference>
<dbReference type="GO" id="GO:0020037">
    <property type="term" value="F:heme binding"/>
    <property type="evidence" value="ECO:0007669"/>
    <property type="project" value="InterPro"/>
</dbReference>
<organism evidence="8 9">
    <name type="scientific">Tulasnella calospora MUT 4182</name>
    <dbReference type="NCBI Taxonomy" id="1051891"/>
    <lineage>
        <taxon>Eukaryota</taxon>
        <taxon>Fungi</taxon>
        <taxon>Dikarya</taxon>
        <taxon>Basidiomycota</taxon>
        <taxon>Agaricomycotina</taxon>
        <taxon>Agaricomycetes</taxon>
        <taxon>Cantharellales</taxon>
        <taxon>Tulasnellaceae</taxon>
        <taxon>Tulasnella</taxon>
    </lineage>
</organism>
<evidence type="ECO:0000256" key="7">
    <source>
        <dbReference type="ARBA" id="ARBA00023033"/>
    </source>
</evidence>
<dbReference type="GO" id="GO:0004497">
    <property type="term" value="F:monooxygenase activity"/>
    <property type="evidence" value="ECO:0007669"/>
    <property type="project" value="UniProtKB-KW"/>
</dbReference>
<dbReference type="PANTHER" id="PTHR46300">
    <property type="entry name" value="P450, PUTATIVE (EUROFUNG)-RELATED-RELATED"/>
    <property type="match status" value="1"/>
</dbReference>
<reference evidence="9" key="2">
    <citation type="submission" date="2015-01" db="EMBL/GenBank/DDBJ databases">
        <title>Evolutionary Origins and Diversification of the Mycorrhizal Mutualists.</title>
        <authorList>
            <consortium name="DOE Joint Genome Institute"/>
            <consortium name="Mycorrhizal Genomics Consortium"/>
            <person name="Kohler A."/>
            <person name="Kuo A."/>
            <person name="Nagy L.G."/>
            <person name="Floudas D."/>
            <person name="Copeland A."/>
            <person name="Barry K.W."/>
            <person name="Cichocki N."/>
            <person name="Veneault-Fourrey C."/>
            <person name="LaButti K."/>
            <person name="Lindquist E.A."/>
            <person name="Lipzen A."/>
            <person name="Lundell T."/>
            <person name="Morin E."/>
            <person name="Murat C."/>
            <person name="Riley R."/>
            <person name="Ohm R."/>
            <person name="Sun H."/>
            <person name="Tunlid A."/>
            <person name="Henrissat B."/>
            <person name="Grigoriev I.V."/>
            <person name="Hibbett D.S."/>
            <person name="Martin F."/>
        </authorList>
    </citation>
    <scope>NUCLEOTIDE SEQUENCE [LARGE SCALE GENOMIC DNA]</scope>
    <source>
        <strain evidence="9">MUT 4182</strain>
    </source>
</reference>
<keyword evidence="9" id="KW-1185">Reference proteome</keyword>